<dbReference type="Pfam" id="PF02537">
    <property type="entry name" value="CRCB"/>
    <property type="match status" value="1"/>
</dbReference>
<evidence type="ECO:0000256" key="1">
    <source>
        <dbReference type="ARBA" id="ARBA00004651"/>
    </source>
</evidence>
<dbReference type="GO" id="GO:0046872">
    <property type="term" value="F:metal ion binding"/>
    <property type="evidence" value="ECO:0007669"/>
    <property type="project" value="UniProtKB-KW"/>
</dbReference>
<organism evidence="11 12">
    <name type="scientific">Oceanobacillus chungangensis</name>
    <dbReference type="NCBI Taxonomy" id="1229152"/>
    <lineage>
        <taxon>Bacteria</taxon>
        <taxon>Bacillati</taxon>
        <taxon>Bacillota</taxon>
        <taxon>Bacilli</taxon>
        <taxon>Bacillales</taxon>
        <taxon>Bacillaceae</taxon>
        <taxon>Oceanobacillus</taxon>
    </lineage>
</organism>
<evidence type="ECO:0000256" key="2">
    <source>
        <dbReference type="ARBA" id="ARBA00022475"/>
    </source>
</evidence>
<dbReference type="HAMAP" id="MF_00454">
    <property type="entry name" value="FluC"/>
    <property type="match status" value="1"/>
</dbReference>
<name>A0A3D8PYX8_9BACI</name>
<feature type="binding site" evidence="10">
    <location>
        <position position="76"/>
    </location>
    <ligand>
        <name>Na(+)</name>
        <dbReference type="ChEBI" id="CHEBI:29101"/>
        <note>structural</note>
    </ligand>
</feature>
<comment type="caution">
    <text evidence="11">The sequence shown here is derived from an EMBL/GenBank/DDBJ whole genome shotgun (WGS) entry which is preliminary data.</text>
</comment>
<evidence type="ECO:0000256" key="9">
    <source>
        <dbReference type="ARBA" id="ARBA00049940"/>
    </source>
</evidence>
<evidence type="ECO:0000256" key="6">
    <source>
        <dbReference type="ARBA" id="ARBA00023303"/>
    </source>
</evidence>
<accession>A0A3D8PYX8</accession>
<dbReference type="InterPro" id="IPR003691">
    <property type="entry name" value="FluC"/>
</dbReference>
<evidence type="ECO:0000256" key="8">
    <source>
        <dbReference type="ARBA" id="ARBA00035585"/>
    </source>
</evidence>
<dbReference type="OrthoDB" id="9799631at2"/>
<evidence type="ECO:0000313" key="11">
    <source>
        <dbReference type="EMBL" id="RDW21002.1"/>
    </source>
</evidence>
<keyword evidence="3 10" id="KW-0812">Transmembrane</keyword>
<comment type="function">
    <text evidence="9 10">Fluoride-specific ion channel. Important for reducing fluoride concentration in the cell, thus reducing its toxicity.</text>
</comment>
<comment type="activity regulation">
    <text evidence="10">Na(+) is not transported, but it plays an essential structural role and its presence is essential for fluoride channel function.</text>
</comment>
<dbReference type="NCBIfam" id="TIGR00494">
    <property type="entry name" value="crcB"/>
    <property type="match status" value="1"/>
</dbReference>
<keyword evidence="10" id="KW-0813">Transport</keyword>
<keyword evidence="12" id="KW-1185">Reference proteome</keyword>
<evidence type="ECO:0000256" key="10">
    <source>
        <dbReference type="HAMAP-Rule" id="MF_00454"/>
    </source>
</evidence>
<dbReference type="GO" id="GO:0005886">
    <property type="term" value="C:plasma membrane"/>
    <property type="evidence" value="ECO:0007669"/>
    <property type="project" value="UniProtKB-SubCell"/>
</dbReference>
<evidence type="ECO:0000256" key="7">
    <source>
        <dbReference type="ARBA" id="ARBA00035120"/>
    </source>
</evidence>
<comment type="subcellular location">
    <subcellularLocation>
        <location evidence="1 10">Cell membrane</location>
        <topology evidence="1 10">Multi-pass membrane protein</topology>
    </subcellularLocation>
</comment>
<comment type="similarity">
    <text evidence="7 10">Belongs to the fluoride channel Fluc/FEX (TC 1.A.43) family.</text>
</comment>
<dbReference type="PANTHER" id="PTHR28259:SF1">
    <property type="entry name" value="FLUORIDE EXPORT PROTEIN 1-RELATED"/>
    <property type="match status" value="1"/>
</dbReference>
<dbReference type="GO" id="GO:0140114">
    <property type="term" value="P:cellular detoxification of fluoride"/>
    <property type="evidence" value="ECO:0007669"/>
    <property type="project" value="UniProtKB-UniRule"/>
</dbReference>
<keyword evidence="10" id="KW-0915">Sodium</keyword>
<protein>
    <recommendedName>
        <fullName evidence="10">Fluoride-specific ion channel FluC</fullName>
    </recommendedName>
</protein>
<evidence type="ECO:0000256" key="4">
    <source>
        <dbReference type="ARBA" id="ARBA00022989"/>
    </source>
</evidence>
<dbReference type="AlphaFoldDB" id="A0A3D8PYX8"/>
<evidence type="ECO:0000256" key="5">
    <source>
        <dbReference type="ARBA" id="ARBA00023136"/>
    </source>
</evidence>
<evidence type="ECO:0000256" key="3">
    <source>
        <dbReference type="ARBA" id="ARBA00022692"/>
    </source>
</evidence>
<comment type="catalytic activity">
    <reaction evidence="8">
        <text>fluoride(in) = fluoride(out)</text>
        <dbReference type="Rhea" id="RHEA:76159"/>
        <dbReference type="ChEBI" id="CHEBI:17051"/>
    </reaction>
    <physiologicalReaction direction="left-to-right" evidence="8">
        <dbReference type="Rhea" id="RHEA:76160"/>
    </physiologicalReaction>
</comment>
<keyword evidence="10" id="KW-0406">Ion transport</keyword>
<keyword evidence="2 10" id="KW-1003">Cell membrane</keyword>
<keyword evidence="4 10" id="KW-1133">Transmembrane helix</keyword>
<keyword evidence="5 10" id="KW-0472">Membrane</keyword>
<dbReference type="EMBL" id="PIOD01000004">
    <property type="protein sequence ID" value="RDW21002.1"/>
    <property type="molecule type" value="Genomic_DNA"/>
</dbReference>
<gene>
    <name evidence="10 11" type="primary">crcB</name>
    <name evidence="10" type="synonym">fluC</name>
    <name evidence="11" type="ORF">CWR45_03475</name>
</gene>
<feature type="transmembrane region" description="Helical" evidence="10">
    <location>
        <begin position="89"/>
        <end position="115"/>
    </location>
</feature>
<dbReference type="GO" id="GO:0062054">
    <property type="term" value="F:fluoride channel activity"/>
    <property type="evidence" value="ECO:0007669"/>
    <property type="project" value="UniProtKB-UniRule"/>
</dbReference>
<sequence>MKAYLAVALGGMIGAIGRYSISVLFSGYPGFPYATLVVNLIGCFFLSFLMNHDVIKKKLPSEIFTALTVGIIGSFTTFSTFAVETIQLAATSLGLAITYIIISLFGGLSCCYLGLKAANRKQVFR</sequence>
<keyword evidence="10" id="KW-0479">Metal-binding</keyword>
<reference evidence="12" key="1">
    <citation type="submission" date="2017-11" db="EMBL/GenBank/DDBJ databases">
        <authorList>
            <person name="Zhu W."/>
        </authorList>
    </citation>
    <scope>NUCLEOTIDE SEQUENCE [LARGE SCALE GENOMIC DNA]</scope>
    <source>
        <strain evidence="12">CAU 1051</strain>
    </source>
</reference>
<feature type="transmembrane region" description="Helical" evidence="10">
    <location>
        <begin position="30"/>
        <end position="51"/>
    </location>
</feature>
<proteinExistence type="inferred from homology"/>
<feature type="binding site" evidence="10">
    <location>
        <position position="73"/>
    </location>
    <ligand>
        <name>Na(+)</name>
        <dbReference type="ChEBI" id="CHEBI:29101"/>
        <note>structural</note>
    </ligand>
</feature>
<dbReference type="PANTHER" id="PTHR28259">
    <property type="entry name" value="FLUORIDE EXPORT PROTEIN 1-RELATED"/>
    <property type="match status" value="1"/>
</dbReference>
<feature type="transmembrane region" description="Helical" evidence="10">
    <location>
        <begin position="63"/>
        <end position="83"/>
    </location>
</feature>
<evidence type="ECO:0000313" key="12">
    <source>
        <dbReference type="Proteomes" id="UP000256520"/>
    </source>
</evidence>
<dbReference type="Proteomes" id="UP000256520">
    <property type="component" value="Unassembled WGS sequence"/>
</dbReference>
<keyword evidence="6 10" id="KW-0407">Ion channel</keyword>